<comment type="caution">
    <text evidence="1">The sequence shown here is derived from an EMBL/GenBank/DDBJ whole genome shotgun (WGS) entry which is preliminary data.</text>
</comment>
<protein>
    <submittedName>
        <fullName evidence="1">Uncharacterized protein</fullName>
    </submittedName>
</protein>
<accession>A0AAV1SD38</accession>
<name>A0AAV1SD38_9ROSI</name>
<evidence type="ECO:0000313" key="1">
    <source>
        <dbReference type="EMBL" id="CAK7348213.1"/>
    </source>
</evidence>
<evidence type="ECO:0000313" key="2">
    <source>
        <dbReference type="Proteomes" id="UP001314170"/>
    </source>
</evidence>
<organism evidence="1 2">
    <name type="scientific">Dovyalis caffra</name>
    <dbReference type="NCBI Taxonomy" id="77055"/>
    <lineage>
        <taxon>Eukaryota</taxon>
        <taxon>Viridiplantae</taxon>
        <taxon>Streptophyta</taxon>
        <taxon>Embryophyta</taxon>
        <taxon>Tracheophyta</taxon>
        <taxon>Spermatophyta</taxon>
        <taxon>Magnoliopsida</taxon>
        <taxon>eudicotyledons</taxon>
        <taxon>Gunneridae</taxon>
        <taxon>Pentapetalae</taxon>
        <taxon>rosids</taxon>
        <taxon>fabids</taxon>
        <taxon>Malpighiales</taxon>
        <taxon>Salicaceae</taxon>
        <taxon>Flacourtieae</taxon>
        <taxon>Dovyalis</taxon>
    </lineage>
</organism>
<sequence>MEEHDLTGFGFKRLSEPTWEVKVTRFGKGWFGWISRDREVDAPWKREGASELLFRLEWTMGACNKYHLLGRLTRQLGVAEVNKKKVTSKVHRKLAWLAGGGGCQLSVSIVYLSFCAPWTPSSTSRYIQAAQQPKSLTIGSTELNLYWDA</sequence>
<gene>
    <name evidence="1" type="ORF">DCAF_LOCUS20906</name>
</gene>
<dbReference type="AlphaFoldDB" id="A0AAV1SD38"/>
<dbReference type="EMBL" id="CAWUPB010001173">
    <property type="protein sequence ID" value="CAK7348213.1"/>
    <property type="molecule type" value="Genomic_DNA"/>
</dbReference>
<reference evidence="1 2" key="1">
    <citation type="submission" date="2024-01" db="EMBL/GenBank/DDBJ databases">
        <authorList>
            <person name="Waweru B."/>
        </authorList>
    </citation>
    <scope>NUCLEOTIDE SEQUENCE [LARGE SCALE GENOMIC DNA]</scope>
</reference>
<dbReference type="Proteomes" id="UP001314170">
    <property type="component" value="Unassembled WGS sequence"/>
</dbReference>
<proteinExistence type="predicted"/>
<keyword evidence="2" id="KW-1185">Reference proteome</keyword>